<evidence type="ECO:0000313" key="3">
    <source>
        <dbReference type="EMBL" id="AEM41251.1"/>
    </source>
</evidence>
<dbReference type="Proteomes" id="UP000000692">
    <property type="component" value="Chromosome"/>
</dbReference>
<dbReference type="HOGENOM" id="CLU_055261_9_1_5"/>
<dbReference type="OrthoDB" id="32553at2"/>
<dbReference type="eggNOG" id="COG3293">
    <property type="taxonomic scope" value="Bacteria"/>
</dbReference>
<accession>F9Y8T2</accession>
<dbReference type="AlphaFoldDB" id="F9Y8T2"/>
<dbReference type="Pfam" id="PF01609">
    <property type="entry name" value="DDE_Tnp_1"/>
    <property type="match status" value="1"/>
</dbReference>
<name>F9Y8T2_KETVW</name>
<feature type="domain" description="Transposase IS4-like" evidence="2">
    <location>
        <begin position="62"/>
        <end position="169"/>
    </location>
</feature>
<evidence type="ECO:0000259" key="2">
    <source>
        <dbReference type="Pfam" id="PF01609"/>
    </source>
</evidence>
<dbReference type="GO" id="GO:0004803">
    <property type="term" value="F:transposase activity"/>
    <property type="evidence" value="ECO:0007669"/>
    <property type="project" value="InterPro"/>
</dbReference>
<feature type="region of interest" description="Disordered" evidence="1">
    <location>
        <begin position="19"/>
        <end position="68"/>
    </location>
</feature>
<dbReference type="KEGG" id="kvl:KVU_1412"/>
<sequence length="234" mass="25969">MVGGLSLVSALDARRALEGHPGSLEPCEARTRQAPDDRQHRDQGPPSCGRRKRGTSKGALGRSRRSFSTKIHMRVNGADLQMRTEIAPRQDSGYTGYGLFIADNLPQPSVLLADRGHDSAKVREDLGSHNAVPMIPMRKNSKVRKTVDMAIYTLPTLVERRVSKLKNSTRLVNHYDKTADIFLGFVDIACTRLWLLHSSTRPSDRCISAVVAFSMILVYKRFTIGPDERLLSGS</sequence>
<protein>
    <submittedName>
        <fullName evidence="3">Putative transposase</fullName>
    </submittedName>
</protein>
<gene>
    <name evidence="3" type="ordered locus">KVU_1412</name>
</gene>
<feature type="compositionally biased region" description="Basic and acidic residues" evidence="1">
    <location>
        <begin position="27"/>
        <end position="43"/>
    </location>
</feature>
<keyword evidence="4" id="KW-1185">Reference proteome</keyword>
<evidence type="ECO:0000313" key="4">
    <source>
        <dbReference type="Proteomes" id="UP000000692"/>
    </source>
</evidence>
<dbReference type="InterPro" id="IPR002559">
    <property type="entry name" value="Transposase_11"/>
</dbReference>
<evidence type="ECO:0000256" key="1">
    <source>
        <dbReference type="SAM" id="MobiDB-lite"/>
    </source>
</evidence>
<dbReference type="GO" id="GO:0003677">
    <property type="term" value="F:DNA binding"/>
    <property type="evidence" value="ECO:0007669"/>
    <property type="project" value="InterPro"/>
</dbReference>
<dbReference type="EMBL" id="CP002018">
    <property type="protein sequence ID" value="AEM41251.1"/>
    <property type="molecule type" value="Genomic_DNA"/>
</dbReference>
<organism evidence="3 4">
    <name type="scientific">Ketogulonicigenium vulgare (strain WSH-001)</name>
    <dbReference type="NCBI Taxonomy" id="759362"/>
    <lineage>
        <taxon>Bacteria</taxon>
        <taxon>Pseudomonadati</taxon>
        <taxon>Pseudomonadota</taxon>
        <taxon>Alphaproteobacteria</taxon>
        <taxon>Rhodobacterales</taxon>
        <taxon>Roseobacteraceae</taxon>
        <taxon>Ketogulonicigenium</taxon>
    </lineage>
</organism>
<proteinExistence type="predicted"/>
<reference evidence="3 4" key="1">
    <citation type="journal article" date="2011" name="J. Bacteriol.">
        <title>Complete genome sequence of the industrial strain Ketogulonicigenium vulgare WSH-001.</title>
        <authorList>
            <person name="Liu L."/>
            <person name="Li Y."/>
            <person name="Zhang J."/>
            <person name="Zhou Z."/>
            <person name="Liu J."/>
            <person name="Li X."/>
            <person name="Zhou J."/>
            <person name="Du G."/>
            <person name="Wang L."/>
            <person name="Chen J."/>
        </authorList>
    </citation>
    <scope>NUCLEOTIDE SEQUENCE [LARGE SCALE GENOMIC DNA]</scope>
    <source>
        <strain evidence="3 4">WSH-001</strain>
    </source>
</reference>
<dbReference type="GO" id="GO:0006313">
    <property type="term" value="P:DNA transposition"/>
    <property type="evidence" value="ECO:0007669"/>
    <property type="project" value="InterPro"/>
</dbReference>